<evidence type="ECO:0000313" key="2">
    <source>
        <dbReference type="Proteomes" id="UP000187203"/>
    </source>
</evidence>
<dbReference type="Proteomes" id="UP000187203">
    <property type="component" value="Unassembled WGS sequence"/>
</dbReference>
<dbReference type="AlphaFoldDB" id="A0A1R3ILX1"/>
<keyword evidence="2" id="KW-1185">Reference proteome</keyword>
<accession>A0A1R3ILX1</accession>
<dbReference type="EMBL" id="AWUE01017966">
    <property type="protein sequence ID" value="OMO83589.1"/>
    <property type="molecule type" value="Genomic_DNA"/>
</dbReference>
<proteinExistence type="predicted"/>
<sequence>MGLYDSPLTPSSEHTVFFSKRRKNSSLCAHYTAP</sequence>
<comment type="caution">
    <text evidence="1">The sequence shown here is derived from an EMBL/GenBank/DDBJ whole genome shotgun (WGS) entry which is preliminary data.</text>
</comment>
<organism evidence="1 2">
    <name type="scientific">Corchorus olitorius</name>
    <dbReference type="NCBI Taxonomy" id="93759"/>
    <lineage>
        <taxon>Eukaryota</taxon>
        <taxon>Viridiplantae</taxon>
        <taxon>Streptophyta</taxon>
        <taxon>Embryophyta</taxon>
        <taxon>Tracheophyta</taxon>
        <taxon>Spermatophyta</taxon>
        <taxon>Magnoliopsida</taxon>
        <taxon>eudicotyledons</taxon>
        <taxon>Gunneridae</taxon>
        <taxon>Pentapetalae</taxon>
        <taxon>rosids</taxon>
        <taxon>malvids</taxon>
        <taxon>Malvales</taxon>
        <taxon>Malvaceae</taxon>
        <taxon>Grewioideae</taxon>
        <taxon>Apeibeae</taxon>
        <taxon>Corchorus</taxon>
    </lineage>
</organism>
<evidence type="ECO:0000313" key="1">
    <source>
        <dbReference type="EMBL" id="OMO83589.1"/>
    </source>
</evidence>
<protein>
    <submittedName>
        <fullName evidence="1">Uncharacterized protein</fullName>
    </submittedName>
</protein>
<reference evidence="2" key="1">
    <citation type="submission" date="2013-09" db="EMBL/GenBank/DDBJ databases">
        <title>Corchorus olitorius genome sequencing.</title>
        <authorList>
            <person name="Alam M."/>
            <person name="Haque M.S."/>
            <person name="Islam M.S."/>
            <person name="Emdad E.M."/>
            <person name="Islam M.M."/>
            <person name="Ahmed B."/>
            <person name="Halim A."/>
            <person name="Hossen Q.M.M."/>
            <person name="Hossain M.Z."/>
            <person name="Ahmed R."/>
            <person name="Khan M.M."/>
            <person name="Islam R."/>
            <person name="Rashid M.M."/>
            <person name="Khan S.A."/>
            <person name="Rahman M.S."/>
            <person name="Alam M."/>
            <person name="Yahiya A.S."/>
            <person name="Khan M.S."/>
            <person name="Azam M.S."/>
            <person name="Haque T."/>
            <person name="Lashkar M.Z.H."/>
            <person name="Akhand A.I."/>
            <person name="Morshed G."/>
            <person name="Roy S."/>
            <person name="Uddin K.S."/>
            <person name="Rabeya T."/>
            <person name="Hossain A.S."/>
            <person name="Chowdhury A."/>
            <person name="Snigdha A.R."/>
            <person name="Mortoza M.S."/>
            <person name="Matin S.A."/>
            <person name="Hoque S.M.E."/>
            <person name="Islam M.K."/>
            <person name="Roy D.K."/>
            <person name="Haider R."/>
            <person name="Moosa M.M."/>
            <person name="Elias S.M."/>
            <person name="Hasan A.M."/>
            <person name="Jahan S."/>
            <person name="Shafiuddin M."/>
            <person name="Mahmood N."/>
            <person name="Shommy N.S."/>
        </authorList>
    </citation>
    <scope>NUCLEOTIDE SEQUENCE [LARGE SCALE GENOMIC DNA]</scope>
    <source>
        <strain evidence="2">cv. O-4</strain>
    </source>
</reference>
<gene>
    <name evidence="1" type="ORF">COLO4_22421</name>
</gene>
<name>A0A1R3ILX1_9ROSI</name>